<dbReference type="InterPro" id="IPR016167">
    <property type="entry name" value="FAD-bd_PCMH_sub1"/>
</dbReference>
<dbReference type="SUPFAM" id="SSF47741">
    <property type="entry name" value="CO dehydrogenase ISP C-domain like"/>
    <property type="match status" value="1"/>
</dbReference>
<dbReference type="GO" id="GO:0016491">
    <property type="term" value="F:oxidoreductase activity"/>
    <property type="evidence" value="ECO:0007669"/>
    <property type="project" value="UniProtKB-KW"/>
</dbReference>
<evidence type="ECO:0000259" key="10">
    <source>
        <dbReference type="PROSITE" id="PS51387"/>
    </source>
</evidence>
<gene>
    <name evidence="11" type="ORF">BJ554DRAFT_8435</name>
</gene>
<dbReference type="InterPro" id="IPR036318">
    <property type="entry name" value="FAD-bd_PCMH-like_sf"/>
</dbReference>
<keyword evidence="2" id="KW-0001">2Fe-2S</keyword>
<dbReference type="OrthoDB" id="8300278at2759"/>
<evidence type="ECO:0000313" key="12">
    <source>
        <dbReference type="Proteomes" id="UP000673691"/>
    </source>
</evidence>
<dbReference type="InterPro" id="IPR001041">
    <property type="entry name" value="2Fe-2S_ferredoxin-type"/>
</dbReference>
<dbReference type="Proteomes" id="UP000673691">
    <property type="component" value="Unassembled WGS sequence"/>
</dbReference>
<evidence type="ECO:0000256" key="3">
    <source>
        <dbReference type="ARBA" id="ARBA00022723"/>
    </source>
</evidence>
<dbReference type="CDD" id="cd00207">
    <property type="entry name" value="fer2"/>
    <property type="match status" value="1"/>
</dbReference>
<evidence type="ECO:0008006" key="13">
    <source>
        <dbReference type="Google" id="ProtNLM"/>
    </source>
</evidence>
<evidence type="ECO:0000256" key="8">
    <source>
        <dbReference type="SAM" id="MobiDB-lite"/>
    </source>
</evidence>
<dbReference type="InterPro" id="IPR012675">
    <property type="entry name" value="Beta-grasp_dom_sf"/>
</dbReference>
<dbReference type="InterPro" id="IPR016208">
    <property type="entry name" value="Ald_Oxase/xanthine_DH-like"/>
</dbReference>
<feature type="domain" description="FAD-binding PCMH-type" evidence="10">
    <location>
        <begin position="268"/>
        <end position="365"/>
    </location>
</feature>
<dbReference type="Gene3D" id="3.30.43.10">
    <property type="entry name" value="Uridine Diphospho-n-acetylenolpyruvylglucosamine Reductase, domain 2"/>
    <property type="match status" value="1"/>
</dbReference>
<keyword evidence="3" id="KW-0479">Metal-binding</keyword>
<dbReference type="PROSITE" id="PS51387">
    <property type="entry name" value="FAD_PCMH"/>
    <property type="match status" value="1"/>
</dbReference>
<dbReference type="PANTHER" id="PTHR45444">
    <property type="entry name" value="XANTHINE DEHYDROGENASE"/>
    <property type="match status" value="1"/>
</dbReference>
<accession>A0A8H7ZUX9</accession>
<evidence type="ECO:0000256" key="1">
    <source>
        <dbReference type="ARBA" id="ARBA00022630"/>
    </source>
</evidence>
<keyword evidence="7" id="KW-0411">Iron-sulfur</keyword>
<dbReference type="PROSITE" id="PS51085">
    <property type="entry name" value="2FE2S_FER_2"/>
    <property type="match status" value="1"/>
</dbReference>
<dbReference type="Gene3D" id="3.10.20.30">
    <property type="match status" value="1"/>
</dbReference>
<dbReference type="FunFam" id="3.10.20.30:FF:000015">
    <property type="entry name" value="Aldehyde oxidase 1"/>
    <property type="match status" value="1"/>
</dbReference>
<evidence type="ECO:0000313" key="11">
    <source>
        <dbReference type="EMBL" id="KAG5459617.1"/>
    </source>
</evidence>
<dbReference type="Gene3D" id="1.10.150.120">
    <property type="entry name" value="[2Fe-2S]-binding domain"/>
    <property type="match status" value="1"/>
</dbReference>
<dbReference type="EMBL" id="JAEFCI010006542">
    <property type="protein sequence ID" value="KAG5459617.1"/>
    <property type="molecule type" value="Genomic_DNA"/>
</dbReference>
<dbReference type="GO" id="GO:0071949">
    <property type="term" value="F:FAD binding"/>
    <property type="evidence" value="ECO:0007669"/>
    <property type="project" value="InterPro"/>
</dbReference>
<protein>
    <recommendedName>
        <fullName evidence="13">Xanthine dehydrogenase</fullName>
    </recommendedName>
</protein>
<dbReference type="InterPro" id="IPR036010">
    <property type="entry name" value="2Fe-2S_ferredoxin-like_sf"/>
</dbReference>
<comment type="caution">
    <text evidence="11">The sequence shown here is derived from an EMBL/GenBank/DDBJ whole genome shotgun (WGS) entry which is preliminary data.</text>
</comment>
<evidence type="ECO:0000256" key="4">
    <source>
        <dbReference type="ARBA" id="ARBA00022827"/>
    </source>
</evidence>
<dbReference type="PROSITE" id="PS00197">
    <property type="entry name" value="2FE2S_FER_1"/>
    <property type="match status" value="1"/>
</dbReference>
<keyword evidence="6" id="KW-0408">Iron</keyword>
<dbReference type="GO" id="GO:0005506">
    <property type="term" value="F:iron ion binding"/>
    <property type="evidence" value="ECO:0007669"/>
    <property type="project" value="InterPro"/>
</dbReference>
<evidence type="ECO:0000256" key="2">
    <source>
        <dbReference type="ARBA" id="ARBA00022714"/>
    </source>
</evidence>
<evidence type="ECO:0000256" key="5">
    <source>
        <dbReference type="ARBA" id="ARBA00023002"/>
    </source>
</evidence>
<name>A0A8H7ZUX9_9FUNG</name>
<reference evidence="11 12" key="1">
    <citation type="journal article" name="Sci. Rep.">
        <title>Genome-scale phylogenetic analyses confirm Olpidium as the closest living zoosporic fungus to the non-flagellated, terrestrial fungi.</title>
        <authorList>
            <person name="Chang Y."/>
            <person name="Rochon D."/>
            <person name="Sekimoto S."/>
            <person name="Wang Y."/>
            <person name="Chovatia M."/>
            <person name="Sandor L."/>
            <person name="Salamov A."/>
            <person name="Grigoriev I.V."/>
            <person name="Stajich J.E."/>
            <person name="Spatafora J.W."/>
        </authorList>
    </citation>
    <scope>NUCLEOTIDE SEQUENCE [LARGE SCALE GENOMIC DNA]</scope>
    <source>
        <strain evidence="11">S191</strain>
    </source>
</reference>
<dbReference type="SUPFAM" id="SSF56176">
    <property type="entry name" value="FAD-binding/transporter-associated domain-like"/>
    <property type="match status" value="1"/>
</dbReference>
<dbReference type="InterPro" id="IPR002346">
    <property type="entry name" value="Mopterin_DH_FAD-bd"/>
</dbReference>
<evidence type="ECO:0000256" key="6">
    <source>
        <dbReference type="ARBA" id="ARBA00023004"/>
    </source>
</evidence>
<dbReference type="InterPro" id="IPR036884">
    <property type="entry name" value="2Fe-2S-bd_dom_sf"/>
</dbReference>
<evidence type="ECO:0000259" key="9">
    <source>
        <dbReference type="PROSITE" id="PS51085"/>
    </source>
</evidence>
<feature type="region of interest" description="Disordered" evidence="8">
    <location>
        <begin position="1"/>
        <end position="28"/>
    </location>
</feature>
<dbReference type="Pfam" id="PF01799">
    <property type="entry name" value="Fer2_2"/>
    <property type="match status" value="1"/>
</dbReference>
<dbReference type="InterPro" id="IPR002888">
    <property type="entry name" value="2Fe-2S-bd"/>
</dbReference>
<keyword evidence="4" id="KW-0274">FAD</keyword>
<keyword evidence="5" id="KW-0560">Oxidoreductase</keyword>
<dbReference type="InterPro" id="IPR006058">
    <property type="entry name" value="2Fe2S_fd_BS"/>
</dbReference>
<sequence>MSTAPPSLAVGGMSAASNGPSAPLPPPPPPSATLTFYVNAARVELENPSPELTLLAYLRSVGLTGTKLGCAEGGCGACTVLVSFYDEEARRVKHTSVNACLAPLCSLDGKHVITVEGIGTYDNPHPAQERIALMFGSQCGFCTPGIVMALYALLRNNPSPTEGEIEDCFDGNLCRCTGYRPILDAAKTFACDKRNAGCCGGNACGRMLPREGKPSGLPTGCGEMDCCQTQTDFCSQEENHAFPKPSQDVIFPPALLKYAQSPKKFLEFTSRRCKWIRPNTIDELLEVKRRYPQAKLVAGNTEVGIEVKFRRLKYPVLIYVADIAELCCRKENGMYVSSNRAPCRLWRKAQALDVAQTKEFISELI</sequence>
<dbReference type="Pfam" id="PF00111">
    <property type="entry name" value="Fer2"/>
    <property type="match status" value="1"/>
</dbReference>
<evidence type="ECO:0000256" key="7">
    <source>
        <dbReference type="ARBA" id="ARBA00023014"/>
    </source>
</evidence>
<keyword evidence="1" id="KW-0285">Flavoprotein</keyword>
<dbReference type="Pfam" id="PF00941">
    <property type="entry name" value="FAD_binding_5"/>
    <property type="match status" value="1"/>
</dbReference>
<dbReference type="SUPFAM" id="SSF54292">
    <property type="entry name" value="2Fe-2S ferredoxin-like"/>
    <property type="match status" value="1"/>
</dbReference>
<organism evidence="11 12">
    <name type="scientific">Olpidium bornovanus</name>
    <dbReference type="NCBI Taxonomy" id="278681"/>
    <lineage>
        <taxon>Eukaryota</taxon>
        <taxon>Fungi</taxon>
        <taxon>Fungi incertae sedis</taxon>
        <taxon>Olpidiomycota</taxon>
        <taxon>Olpidiomycotina</taxon>
        <taxon>Olpidiomycetes</taxon>
        <taxon>Olpidiales</taxon>
        <taxon>Olpidiaceae</taxon>
        <taxon>Olpidium</taxon>
    </lineage>
</organism>
<keyword evidence="12" id="KW-1185">Reference proteome</keyword>
<dbReference type="InterPro" id="IPR016166">
    <property type="entry name" value="FAD-bd_PCMH"/>
</dbReference>
<feature type="domain" description="2Fe-2S ferredoxin-type" evidence="9">
    <location>
        <begin position="32"/>
        <end position="118"/>
    </location>
</feature>
<dbReference type="PANTHER" id="PTHR45444:SF3">
    <property type="entry name" value="XANTHINE DEHYDROGENASE"/>
    <property type="match status" value="1"/>
</dbReference>
<dbReference type="AlphaFoldDB" id="A0A8H7ZUX9"/>
<dbReference type="FunFam" id="3.30.43.10:FF:000001">
    <property type="entry name" value="Xanthine dehydrogenase/oxidase"/>
    <property type="match status" value="1"/>
</dbReference>
<proteinExistence type="predicted"/>
<dbReference type="GO" id="GO:0051537">
    <property type="term" value="F:2 iron, 2 sulfur cluster binding"/>
    <property type="evidence" value="ECO:0007669"/>
    <property type="project" value="UniProtKB-KW"/>
</dbReference>